<evidence type="ECO:0000313" key="1">
    <source>
        <dbReference type="EMBL" id="OGH93267.1"/>
    </source>
</evidence>
<protein>
    <submittedName>
        <fullName evidence="1">Uncharacterized protein</fullName>
    </submittedName>
</protein>
<evidence type="ECO:0000313" key="2">
    <source>
        <dbReference type="Proteomes" id="UP000176634"/>
    </source>
</evidence>
<proteinExistence type="predicted"/>
<dbReference type="AlphaFoldDB" id="A0A1F6PAR3"/>
<organism evidence="1 2">
    <name type="scientific">Candidatus Magasanikbacteria bacterium RIFOXYD1_FULL_40_23</name>
    <dbReference type="NCBI Taxonomy" id="1798705"/>
    <lineage>
        <taxon>Bacteria</taxon>
        <taxon>Candidatus Magasanikiibacteriota</taxon>
    </lineage>
</organism>
<dbReference type="Proteomes" id="UP000176634">
    <property type="component" value="Unassembled WGS sequence"/>
</dbReference>
<name>A0A1F6PAR3_9BACT</name>
<reference evidence="1 2" key="1">
    <citation type="journal article" date="2016" name="Nat. Commun.">
        <title>Thousands of microbial genomes shed light on interconnected biogeochemical processes in an aquifer system.</title>
        <authorList>
            <person name="Anantharaman K."/>
            <person name="Brown C.T."/>
            <person name="Hug L.A."/>
            <person name="Sharon I."/>
            <person name="Castelle C.J."/>
            <person name="Probst A.J."/>
            <person name="Thomas B.C."/>
            <person name="Singh A."/>
            <person name="Wilkins M.J."/>
            <person name="Karaoz U."/>
            <person name="Brodie E.L."/>
            <person name="Williams K.H."/>
            <person name="Hubbard S.S."/>
            <person name="Banfield J.F."/>
        </authorList>
    </citation>
    <scope>NUCLEOTIDE SEQUENCE [LARGE SCALE GENOMIC DNA]</scope>
</reference>
<dbReference type="EMBL" id="MFRA01000001">
    <property type="protein sequence ID" value="OGH93267.1"/>
    <property type="molecule type" value="Genomic_DNA"/>
</dbReference>
<comment type="caution">
    <text evidence="1">The sequence shown here is derived from an EMBL/GenBank/DDBJ whole genome shotgun (WGS) entry which is preliminary data.</text>
</comment>
<sequence>MLEAQMQDQIVKALEEALKGKKQVKVTFKKEAIPDLQYLSGMIGGGYVSLSADDQKILGIVRFTNDWGRDHNRTMVITLTDHFDQDFFVGRMSRRNVLEKIEAIK</sequence>
<gene>
    <name evidence="1" type="ORF">A2563_01530</name>
</gene>
<accession>A0A1F6PAR3</accession>